<proteinExistence type="predicted"/>
<protein>
    <submittedName>
        <fullName evidence="1">Uncharacterized protein</fullName>
    </submittedName>
</protein>
<organism evidence="1 2">
    <name type="scientific">Adineta steineri</name>
    <dbReference type="NCBI Taxonomy" id="433720"/>
    <lineage>
        <taxon>Eukaryota</taxon>
        <taxon>Metazoa</taxon>
        <taxon>Spiralia</taxon>
        <taxon>Gnathifera</taxon>
        <taxon>Rotifera</taxon>
        <taxon>Eurotatoria</taxon>
        <taxon>Bdelloidea</taxon>
        <taxon>Adinetida</taxon>
        <taxon>Adinetidae</taxon>
        <taxon>Adineta</taxon>
    </lineage>
</organism>
<dbReference type="AlphaFoldDB" id="A0A815YGV4"/>
<gene>
    <name evidence="1" type="ORF">JYZ213_LOCUS47293</name>
</gene>
<accession>A0A815YGV4</accession>
<dbReference type="SUPFAM" id="SSF111126">
    <property type="entry name" value="Ligand-binding domain in the NO signalling and Golgi transport"/>
    <property type="match status" value="1"/>
</dbReference>
<comment type="caution">
    <text evidence="1">The sequence shown here is derived from an EMBL/GenBank/DDBJ whole genome shotgun (WGS) entry which is preliminary data.</text>
</comment>
<dbReference type="InterPro" id="IPR024096">
    <property type="entry name" value="NO_sig/Golgi_transp_ligand-bd"/>
</dbReference>
<dbReference type="Gene3D" id="3.30.1380.20">
    <property type="entry name" value="Trafficking protein particle complex subunit 3"/>
    <property type="match status" value="1"/>
</dbReference>
<reference evidence="1" key="1">
    <citation type="submission" date="2021-02" db="EMBL/GenBank/DDBJ databases">
        <authorList>
            <person name="Nowell W R."/>
        </authorList>
    </citation>
    <scope>NUCLEOTIDE SEQUENCE</scope>
</reference>
<name>A0A815YGV4_9BILA</name>
<feature type="non-terminal residue" evidence="1">
    <location>
        <position position="1"/>
    </location>
</feature>
<sequence>MICGAIRGALEMVQLEVECRFVQDQLK</sequence>
<evidence type="ECO:0000313" key="2">
    <source>
        <dbReference type="Proteomes" id="UP000663845"/>
    </source>
</evidence>
<dbReference type="Proteomes" id="UP000663845">
    <property type="component" value="Unassembled WGS sequence"/>
</dbReference>
<dbReference type="EMBL" id="CAJNOG010008781">
    <property type="protein sequence ID" value="CAF1569893.1"/>
    <property type="molecule type" value="Genomic_DNA"/>
</dbReference>
<evidence type="ECO:0000313" key="1">
    <source>
        <dbReference type="EMBL" id="CAF1569893.1"/>
    </source>
</evidence>